<evidence type="ECO:0000256" key="1">
    <source>
        <dbReference type="SAM" id="Phobius"/>
    </source>
</evidence>
<organism evidence="2 3">
    <name type="scientific">Lysobacter korlensis</name>
    <dbReference type="NCBI Taxonomy" id="553636"/>
    <lineage>
        <taxon>Bacteria</taxon>
        <taxon>Pseudomonadati</taxon>
        <taxon>Pseudomonadota</taxon>
        <taxon>Gammaproteobacteria</taxon>
        <taxon>Lysobacterales</taxon>
        <taxon>Lysobacteraceae</taxon>
        <taxon>Lysobacter</taxon>
    </lineage>
</organism>
<dbReference type="Pfam" id="PF09489">
    <property type="entry name" value="CbtB"/>
    <property type="match status" value="1"/>
</dbReference>
<keyword evidence="1" id="KW-1133">Transmembrane helix</keyword>
<sequence>MPVTPGLSRVQINSKSRTVVLAERIVSAALALGLGLVVLYGAAFSEMPEVHNAAHDGRHSAGFPCH</sequence>
<keyword evidence="1" id="KW-0812">Transmembrane</keyword>
<dbReference type="InterPro" id="IPR012667">
    <property type="entry name" value="CbtB_put"/>
</dbReference>
<accession>A0ABV6RS26</accession>
<dbReference type="RefSeq" id="WP_386670833.1">
    <property type="nucleotide sequence ID" value="NZ_JBHLTG010000004.1"/>
</dbReference>
<dbReference type="EMBL" id="JBHLTG010000004">
    <property type="protein sequence ID" value="MFC0679766.1"/>
    <property type="molecule type" value="Genomic_DNA"/>
</dbReference>
<evidence type="ECO:0000313" key="3">
    <source>
        <dbReference type="Proteomes" id="UP001589896"/>
    </source>
</evidence>
<comment type="caution">
    <text evidence="2">The sequence shown here is derived from an EMBL/GenBank/DDBJ whole genome shotgun (WGS) entry which is preliminary data.</text>
</comment>
<protein>
    <submittedName>
        <fullName evidence="2">CbtB domain-containing protein</fullName>
    </submittedName>
</protein>
<dbReference type="Proteomes" id="UP001589896">
    <property type="component" value="Unassembled WGS sequence"/>
</dbReference>
<reference evidence="2 3" key="1">
    <citation type="submission" date="2024-09" db="EMBL/GenBank/DDBJ databases">
        <authorList>
            <person name="Sun Q."/>
            <person name="Mori K."/>
        </authorList>
    </citation>
    <scope>NUCLEOTIDE SEQUENCE [LARGE SCALE GENOMIC DNA]</scope>
    <source>
        <strain evidence="2 3">KCTC 23076</strain>
    </source>
</reference>
<feature type="transmembrane region" description="Helical" evidence="1">
    <location>
        <begin position="21"/>
        <end position="43"/>
    </location>
</feature>
<proteinExistence type="predicted"/>
<name>A0ABV6RS26_9GAMM</name>
<keyword evidence="1" id="KW-0472">Membrane</keyword>
<keyword evidence="3" id="KW-1185">Reference proteome</keyword>
<gene>
    <name evidence="2" type="ORF">ACFFGH_18150</name>
</gene>
<dbReference type="NCBIfam" id="TIGR02459">
    <property type="entry name" value="CbtB"/>
    <property type="match status" value="1"/>
</dbReference>
<evidence type="ECO:0000313" key="2">
    <source>
        <dbReference type="EMBL" id="MFC0679766.1"/>
    </source>
</evidence>